<dbReference type="InterPro" id="IPR011050">
    <property type="entry name" value="Pectin_lyase_fold/virulence"/>
</dbReference>
<dbReference type="SUPFAM" id="SSF51126">
    <property type="entry name" value="Pectin lyase-like"/>
    <property type="match status" value="1"/>
</dbReference>
<dbReference type="InterPro" id="IPR008638">
    <property type="entry name" value="FhaB/CdiA-like_TPS"/>
</dbReference>
<evidence type="ECO:0000259" key="2">
    <source>
        <dbReference type="SMART" id="SM00912"/>
    </source>
</evidence>
<dbReference type="Pfam" id="PF05594">
    <property type="entry name" value="Fil_haemagg"/>
    <property type="match status" value="6"/>
</dbReference>
<dbReference type="NCBIfam" id="TIGR01901">
    <property type="entry name" value="adhes_NPXG"/>
    <property type="match status" value="1"/>
</dbReference>
<feature type="domain" description="Filamentous haemagglutinin FhaB/tRNA nuclease CdiA-like TPS" evidence="2">
    <location>
        <begin position="49"/>
        <end position="170"/>
    </location>
</feature>
<evidence type="ECO:0000313" key="3">
    <source>
        <dbReference type="EMBL" id="PUE59285.1"/>
    </source>
</evidence>
<protein>
    <recommendedName>
        <fullName evidence="2">Filamentous haemagglutinin FhaB/tRNA nuclease CdiA-like TPS domain-containing protein</fullName>
    </recommendedName>
</protein>
<dbReference type="RefSeq" id="WP_108402004.1">
    <property type="nucleotide sequence ID" value="NZ_NESP01000001.1"/>
</dbReference>
<proteinExistence type="predicted"/>
<dbReference type="SMART" id="SM00912">
    <property type="entry name" value="Haemagg_act"/>
    <property type="match status" value="1"/>
</dbReference>
<sequence length="2685" mass="273077">MTHFHLSRRQIASVLLASYLMGPALVFAQVVINGGTPNDGRRAYVDQTQNGLPKVNIATPNGAGVSHNVYQEFNVGKQGLILNNGASNSNTSLAGWVEGNPNLTVGNEAKMILNEVVGAKQSQLQGFVEVAGKKADVIIANENGVTCNGCGFINTSRVTLSTGTPMWGSAGQIDGLKVRQGTLVVGADGLSAPDSRVDLLSQVINIQGGIHADQINVIAGGNDVRYDDLSYIKQNDIKGSLDISALGGMYANQIQLVATGTGVGVRVDGTLVSAGNVIINSDGLLTHGGKTSAQNNIQINAQQMTQSGSVLATEKLDVKVQSLTNTGTLVGQDLNLQVDQALVNQGSVGANAALTVTSNSLDNSGKLNAKGSAQITTGVLGNSGEVVSDAALNVAASSVNNTAKISGNSVTLTSAGALDNGSTASMAAATTLVLKANAINNAGSMSANQSIAIEADKLVQSGNLVSKGAFTASKLSTLENSGTLNAQSLDVTTDKVLNLGTGTVASSGKAAIHATTLNNLGRIHTEGQATFDVRRMNNAGVIEATGGLDVNQAWTVQNSGALSGANVAINTQALNNSGRVQADQFTLSAYQDSSIPATDQLAQTAVTNSGVIAASQIAITGYGNVTNANQISTDITSQNNATGNGDIHIQAATLDNTSGSVLAKNKLTVEAGDVYNKRATLSSKGDLSITASGNIDNGEGLILHQGAGTAQVQAGLALNNAKGQIEGQGQSLSVNAGDIDNSQGQILQTKASTGAQPATLNVTVQAGVGTASTPAPTKGQLVNIKGKISSTGNGTVTANSIVTDASSAQLSSGSSLTFLDKSKTSSGASTSTGGYNWNADIAAANAVTQAQAAVDAANANVTAQAAALQAAQANLARLQANTASTPAVITQAQNDVAAAQVANNTAQAAASTAAQQLATAKAAVPAVIDGTTGIGSAQTNGKPVDLTVPDAPVIVFGIASSQIQAGNDLTLNVGAGLFDNRQGSLAAGRNLTVNAQGDVLAGQMAAGNALSVTAKQLEVDQQIRGKTADITADKLVVTGRVQGDDSLVVKADSITNSGTLTGKATTLQGRSSDTSLELGNTGMVQGNQSLSIKANKVLNQGTLASGGDITTQTQYLENQALIYSGGRQKHYGVELVNNGGRIYAVDDITIQGNEAGDNAQSILNYVGRIEAQGDINLKANTITNRAVVPTVNARGVVGKVSTSTQIRTIAKDTFNADGKSAEILAGKNLNIKADELNNEYGIISARLNANIGTRLLTNRAYGAIQTENMVVKAACFNCHQTVSYSETWGGVIAAGGTATVTASEKLDNKTIDTRDGFAGLSTDPRVVIVDERSGTASPLTQAFKDRFGIVNGPSSSAAGTAPSLNLGSPKALSDGIVLNPNGTFDFSHYTVPNGQTGLFEKAPATSPYLIRGRSDLFAPAANDQYTSYNKFAGSDYLLTRLGLMPSGIKLLGDAWYETQLVQDQMYALKGRTHLVAGTDNDYDLMMGLMDAGLLAQSQFGFGLGDTLSAAQQAALTKDMVWPEWQVVDGQKVLVPKLYVAHLDQNNDNNKGARIVGTDVAITTRELENTGTLQASNSLVINASGKVSGGGSYSGGKAVAIVADSVDLKSASIQSGGWLSVDTANDLTLAATQIKAEGDARLSAGGTVALNADKHEAHLVRGNGSTKDEVRYETTNVSAGGNLTIEGTKGVVAQGSKLDAGEDFKLSSTQGNVDLQAVVDSENVNIKGARGGGLLGGLLSRLAGNTTQTEDIKGVQINAGGNAVVQANQGNVSAQSLQMHAGEQAAIVAAGAVKLTSEQAYSKAQTGSDVRQSLVTERSEITGDKGVMIYGQNSVQLDAASVKATQGDVTVSSAGDVSMGFNTDTQQHNWTTSSTSGNVLKKKTTTTQHETLDKTAQVTELEGQNVKVLGNNVKSEGAKLDGSKLVQIEGVNNTQLYAVQEVHQVTTSSQTSSGFMGFTYSKSSSTDSSIKSEALGTQLSSYEAVQIGVGAVTDVQGAILNAPKVNFVRSAGADTSQDGQLLLGGSTNTTQTSHTEKTTTAGVYQEMSGYGETKQTLNQTQINGKVNIASGINTTVMIPEGTLKDQVQNLSQQPGMAYIGELAKDPKINWQQVKLAYDKWEYSQEGLTPAGAAILAIAIAAYTGGMGAELLGGTAATSTSAATLMGSTVYGAAANAGFAALASSAGVSFVNNGGDIGKTLKDMGSSQNVKGVLTAMATAGVLTELGSTPTATGQTGANAQAISTTQAVDKFTANLMQNVTNNMASAVVSSAINGTPLNEDTLSTALTSALITAGMAQAANNIGAATQNGTLNAYTQAMAHALAGCVGGAATTGNSGGCSAGAVGAVVGELSATYALSQNMSDAATVNFAKTMSAAAGAMVGGPDSAAAVNVAAQMGANAALNNALTGKQQRAKELLKQQAVTAQDVATVDAAFKELDDRQTKALVNATNAKDAYALANTPQEKQQAYAQLQSAYAALGDIATALTKQGDSAGAAVYGKAALTTYLTLQVAAQEVGQLATPLTPAQRDVVANQFVELGIALDASDSASARAALQKLNSTSFTAATNAQTSNGGVAAGELTLGERAVANALENGPSTTAPVGRGGSPMSVTPGTNTPAAIDGVNYSGHALDQMQGRGVVPSAVKSTIENGTIFPTGLGTTGYYDAATNLRAIVNSTNGRVVTVIPGKP</sequence>
<evidence type="ECO:0000256" key="1">
    <source>
        <dbReference type="SAM" id="MobiDB-lite"/>
    </source>
</evidence>
<gene>
    <name evidence="3" type="ORF">B9Z44_06675</name>
</gene>
<keyword evidence="4" id="KW-1185">Reference proteome</keyword>
<feature type="region of interest" description="Disordered" evidence="1">
    <location>
        <begin position="2589"/>
        <end position="2612"/>
    </location>
</feature>
<dbReference type="Gene3D" id="2.160.20.10">
    <property type="entry name" value="Single-stranded right-handed beta-helix, Pectin lyase-like"/>
    <property type="match status" value="1"/>
</dbReference>
<dbReference type="InterPro" id="IPR008619">
    <property type="entry name" value="Filamentous_hemagglutn_rpt"/>
</dbReference>
<accession>A0A315ER99</accession>
<dbReference type="Pfam" id="PF05860">
    <property type="entry name" value="TPS"/>
    <property type="match status" value="1"/>
</dbReference>
<organism evidence="3 4">
    <name type="scientific">Limnohabitans curvus</name>
    <dbReference type="NCBI Taxonomy" id="323423"/>
    <lineage>
        <taxon>Bacteria</taxon>
        <taxon>Pseudomonadati</taxon>
        <taxon>Pseudomonadota</taxon>
        <taxon>Betaproteobacteria</taxon>
        <taxon>Burkholderiales</taxon>
        <taxon>Comamonadaceae</taxon>
        <taxon>Limnohabitans</taxon>
    </lineage>
</organism>
<name>A0A315ER99_9BURK</name>
<dbReference type="Proteomes" id="UP000251341">
    <property type="component" value="Unassembled WGS sequence"/>
</dbReference>
<reference evidence="3 4" key="1">
    <citation type="submission" date="2017-04" db="EMBL/GenBank/DDBJ databases">
        <title>Unexpected and diverse lifestyles within the genus Limnohabitans.</title>
        <authorList>
            <person name="Kasalicky V."/>
            <person name="Mehrshad M."/>
            <person name="Andrei S.-A."/>
            <person name="Salcher M."/>
            <person name="Kratochvilova H."/>
            <person name="Simek K."/>
            <person name="Ghai R."/>
        </authorList>
    </citation>
    <scope>NUCLEOTIDE SEQUENCE [LARGE SCALE GENOMIC DNA]</scope>
    <source>
        <strain evidence="3 4">MWH-C5</strain>
    </source>
</reference>
<evidence type="ECO:0000313" key="4">
    <source>
        <dbReference type="Proteomes" id="UP000251341"/>
    </source>
</evidence>
<dbReference type="InterPro" id="IPR012334">
    <property type="entry name" value="Pectin_lyas_fold"/>
</dbReference>
<dbReference type="InterPro" id="IPR010069">
    <property type="entry name" value="CdiA_FHA1_rpt"/>
</dbReference>
<comment type="caution">
    <text evidence="3">The sequence shown here is derived from an EMBL/GenBank/DDBJ whole genome shotgun (WGS) entry which is preliminary data.</text>
</comment>
<dbReference type="EMBL" id="NESP01000001">
    <property type="protein sequence ID" value="PUE59285.1"/>
    <property type="molecule type" value="Genomic_DNA"/>
</dbReference>
<dbReference type="NCBIfam" id="TIGR01731">
    <property type="entry name" value="fil_hemag_20aa"/>
    <property type="match status" value="14"/>
</dbReference>